<evidence type="ECO:0000256" key="16">
    <source>
        <dbReference type="ARBA" id="ARBA00023180"/>
    </source>
</evidence>
<feature type="binding site" evidence="17">
    <location>
        <position position="366"/>
    </location>
    <ligand>
        <name>ATP</name>
        <dbReference type="ChEBI" id="CHEBI:30616"/>
    </ligand>
</feature>
<accession>A0AAW1YEF8</accession>
<dbReference type="InterPro" id="IPR008271">
    <property type="entry name" value="Ser/Thr_kinase_AS"/>
</dbReference>
<evidence type="ECO:0000256" key="18">
    <source>
        <dbReference type="SAM" id="Phobius"/>
    </source>
</evidence>
<keyword evidence="15" id="KW-0675">Receptor</keyword>
<keyword evidence="10 17" id="KW-0547">Nucleotide-binding</keyword>
<evidence type="ECO:0000256" key="19">
    <source>
        <dbReference type="SAM" id="SignalP"/>
    </source>
</evidence>
<dbReference type="GO" id="GO:0002229">
    <property type="term" value="P:defense response to oomycetes"/>
    <property type="evidence" value="ECO:0007669"/>
    <property type="project" value="UniProtKB-ARBA"/>
</dbReference>
<evidence type="ECO:0000256" key="4">
    <source>
        <dbReference type="ARBA" id="ARBA00022475"/>
    </source>
</evidence>
<dbReference type="InterPro" id="IPR017441">
    <property type="entry name" value="Protein_kinase_ATP_BS"/>
</dbReference>
<evidence type="ECO:0000256" key="10">
    <source>
        <dbReference type="ARBA" id="ARBA00022741"/>
    </source>
</evidence>
<comment type="subcellular location">
    <subcellularLocation>
        <location evidence="1">Cell membrane</location>
        <topology evidence="1">Single-pass type I membrane protein</topology>
    </subcellularLocation>
</comment>
<keyword evidence="11" id="KW-0418">Kinase</keyword>
<protein>
    <submittedName>
        <fullName evidence="22">Uncharacterized protein</fullName>
    </submittedName>
</protein>
<dbReference type="Proteomes" id="UP001457282">
    <property type="component" value="Unassembled WGS sequence"/>
</dbReference>
<evidence type="ECO:0000256" key="7">
    <source>
        <dbReference type="ARBA" id="ARBA00022692"/>
    </source>
</evidence>
<evidence type="ECO:0000256" key="17">
    <source>
        <dbReference type="PROSITE-ProRule" id="PRU10141"/>
    </source>
</evidence>
<dbReference type="Gene3D" id="3.30.430.20">
    <property type="entry name" value="Gnk2 domain, C-X8-C-X2-C motif"/>
    <property type="match status" value="2"/>
</dbReference>
<keyword evidence="7 18" id="KW-0812">Transmembrane</keyword>
<feature type="transmembrane region" description="Helical" evidence="18">
    <location>
        <begin position="283"/>
        <end position="305"/>
    </location>
</feature>
<evidence type="ECO:0000256" key="6">
    <source>
        <dbReference type="ARBA" id="ARBA00022679"/>
    </source>
</evidence>
<dbReference type="InterPro" id="IPR000719">
    <property type="entry name" value="Prot_kinase_dom"/>
</dbReference>
<evidence type="ECO:0000259" key="20">
    <source>
        <dbReference type="PROSITE" id="PS50011"/>
    </source>
</evidence>
<dbReference type="InterPro" id="IPR011009">
    <property type="entry name" value="Kinase-like_dom_sf"/>
</dbReference>
<feature type="domain" description="Gnk2-homologous" evidence="21">
    <location>
        <begin position="140"/>
        <end position="251"/>
    </location>
</feature>
<dbReference type="InterPro" id="IPR038408">
    <property type="entry name" value="GNK2_sf"/>
</dbReference>
<evidence type="ECO:0000256" key="8">
    <source>
        <dbReference type="ARBA" id="ARBA00022729"/>
    </source>
</evidence>
<evidence type="ECO:0000256" key="15">
    <source>
        <dbReference type="ARBA" id="ARBA00023170"/>
    </source>
</evidence>
<dbReference type="PROSITE" id="PS00108">
    <property type="entry name" value="PROTEIN_KINASE_ST"/>
    <property type="match status" value="1"/>
</dbReference>
<dbReference type="FunFam" id="3.30.200.20:FF:000142">
    <property type="entry name" value="Cysteine-rich receptor-like protein kinase 10"/>
    <property type="match status" value="1"/>
</dbReference>
<dbReference type="PROSITE" id="PS00107">
    <property type="entry name" value="PROTEIN_KINASE_ATP"/>
    <property type="match status" value="1"/>
</dbReference>
<keyword evidence="14 18" id="KW-0472">Membrane</keyword>
<dbReference type="InterPro" id="IPR002902">
    <property type="entry name" value="GNK2"/>
</dbReference>
<evidence type="ECO:0000313" key="23">
    <source>
        <dbReference type="Proteomes" id="UP001457282"/>
    </source>
</evidence>
<gene>
    <name evidence="22" type="ORF">M0R45_011571</name>
</gene>
<dbReference type="FunFam" id="3.30.430.20:FF:000003">
    <property type="entry name" value="Cysteine-rich RLK (RECEPTOR-like protein kinase) 10"/>
    <property type="match status" value="1"/>
</dbReference>
<evidence type="ECO:0000259" key="21">
    <source>
        <dbReference type="PROSITE" id="PS51473"/>
    </source>
</evidence>
<keyword evidence="12 17" id="KW-0067">ATP-binding</keyword>
<keyword evidence="5" id="KW-0723">Serine/threonine-protein kinase</keyword>
<keyword evidence="13 18" id="KW-1133">Transmembrane helix</keyword>
<feature type="domain" description="Gnk2-homologous" evidence="21">
    <location>
        <begin position="33"/>
        <end position="134"/>
    </location>
</feature>
<dbReference type="PANTHER" id="PTHR27002:SF1104">
    <property type="entry name" value="CYSTEINE-RICH RECEPTOR-LIKE PROTEIN KINASE 27-RELATED"/>
    <property type="match status" value="1"/>
</dbReference>
<comment type="similarity">
    <text evidence="2">In the N-terminal section; belongs to the leguminous lectin family.</text>
</comment>
<dbReference type="SUPFAM" id="SSF56112">
    <property type="entry name" value="Protein kinase-like (PK-like)"/>
    <property type="match status" value="1"/>
</dbReference>
<feature type="signal peptide" evidence="19">
    <location>
        <begin position="1"/>
        <end position="26"/>
    </location>
</feature>
<feature type="domain" description="Protein kinase" evidence="20">
    <location>
        <begin position="338"/>
        <end position="594"/>
    </location>
</feature>
<evidence type="ECO:0000256" key="9">
    <source>
        <dbReference type="ARBA" id="ARBA00022737"/>
    </source>
</evidence>
<reference evidence="22 23" key="1">
    <citation type="journal article" date="2023" name="G3 (Bethesda)">
        <title>A chromosome-length genome assembly and annotation of blackberry (Rubus argutus, cv. 'Hillquist').</title>
        <authorList>
            <person name="Bruna T."/>
            <person name="Aryal R."/>
            <person name="Dudchenko O."/>
            <person name="Sargent D.J."/>
            <person name="Mead D."/>
            <person name="Buti M."/>
            <person name="Cavallini A."/>
            <person name="Hytonen T."/>
            <person name="Andres J."/>
            <person name="Pham M."/>
            <person name="Weisz D."/>
            <person name="Mascagni F."/>
            <person name="Usai G."/>
            <person name="Natali L."/>
            <person name="Bassil N."/>
            <person name="Fernandez G.E."/>
            <person name="Lomsadze A."/>
            <person name="Armour M."/>
            <person name="Olukolu B."/>
            <person name="Poorten T."/>
            <person name="Britton C."/>
            <person name="Davik J."/>
            <person name="Ashrafi H."/>
            <person name="Aiden E.L."/>
            <person name="Borodovsky M."/>
            <person name="Worthington M."/>
        </authorList>
    </citation>
    <scope>NUCLEOTIDE SEQUENCE [LARGE SCALE GENOMIC DNA]</scope>
    <source>
        <strain evidence="22">PI 553951</strain>
    </source>
</reference>
<dbReference type="GO" id="GO:0004674">
    <property type="term" value="F:protein serine/threonine kinase activity"/>
    <property type="evidence" value="ECO:0007669"/>
    <property type="project" value="UniProtKB-KW"/>
</dbReference>
<keyword evidence="16" id="KW-0325">Glycoprotein</keyword>
<evidence type="ECO:0000256" key="5">
    <source>
        <dbReference type="ARBA" id="ARBA00022527"/>
    </source>
</evidence>
<dbReference type="AlphaFoldDB" id="A0AAW1YEF8"/>
<dbReference type="InterPro" id="IPR001245">
    <property type="entry name" value="Ser-Thr/Tyr_kinase_cat_dom"/>
</dbReference>
<keyword evidence="4" id="KW-1003">Cell membrane</keyword>
<sequence length="716" mass="79515">MSSSASGFGLIYLSIQLILLITTTQAAIDVPPFLHIVCSNNKGNFTNGSVYQENIRGLLSILLSNSNGTGFYTTSYGVNDTVYGIGLCRPDLLQDPCSTCLKNSSHLLTQACPNQKEAVIWNEHCMLRYSNRSIYGLLELVPSHTQSKTENISSWDVYDLNQELVGLLQALRNESATGGSLRKFQVYKGRSTNSNNQSIYGLTQCTPDLTEEDCKSCLDEGLGQLQKCCYGMDYGRFADPSCNLMYLVYDFSDPDPFDSTPTSTTNPTTLSTGKKQSKTSRTVIIIVVAIAVSLVLLVASISIYLRVRKTKQNLEDEIRNAEAVQFDFGSIRVATNNFSEANKLGRGGFGAVYRGRLFNDEDIAVKRLSRDSSQGDLEFTNEVTLVAKLQHRNLVRLLGFCLEGNERLLVYEFVPNASLDHFIFDPVRRGHLDWDSRYKIIIGIARGLLYLHEDSRLRIIHRDLKASNVLLDAEMNPKIADFGMARLFDFDQTQGETSRVVGTYGYMAPEYVIRGHFSVKSDVYSFGVLVLEIVCGQKNSSFRHEGNIEDLLSYVSNTNKRKEVDQFICWLMRLLHINSYLSPPSLDFVSAIAFPSRTAITVFLATADDIPPPLLSAEGELFTVAALGKDSELFDDNFFCKLCQDRPRVRILIPSIATPTGLVQSLGDGGGQRVLCPVPVVLGLTEPPVVPDCLGELGASNWFLVQWVDVEEDGFN</sequence>
<dbReference type="Gene3D" id="3.30.200.20">
    <property type="entry name" value="Phosphorylase Kinase, domain 1"/>
    <property type="match status" value="1"/>
</dbReference>
<dbReference type="CDD" id="cd23509">
    <property type="entry name" value="Gnk2-like"/>
    <property type="match status" value="2"/>
</dbReference>
<dbReference type="Pfam" id="PF01657">
    <property type="entry name" value="Stress-antifung"/>
    <property type="match status" value="2"/>
</dbReference>
<evidence type="ECO:0000256" key="3">
    <source>
        <dbReference type="ARBA" id="ARBA00010217"/>
    </source>
</evidence>
<dbReference type="FunFam" id="1.10.510.10:FF:000240">
    <property type="entry name" value="Lectin-domain containing receptor kinase A4.3"/>
    <property type="match status" value="1"/>
</dbReference>
<comment type="similarity">
    <text evidence="3">In the C-terminal section; belongs to the protein kinase superfamily. Ser/Thr protein kinase family.</text>
</comment>
<name>A0AAW1YEF8_RUBAR</name>
<dbReference type="PANTHER" id="PTHR27002">
    <property type="entry name" value="RECEPTOR-LIKE SERINE/THREONINE-PROTEIN KINASE SD1-8"/>
    <property type="match status" value="1"/>
</dbReference>
<comment type="caution">
    <text evidence="22">The sequence shown here is derived from an EMBL/GenBank/DDBJ whole genome shotgun (WGS) entry which is preliminary data.</text>
</comment>
<evidence type="ECO:0000256" key="13">
    <source>
        <dbReference type="ARBA" id="ARBA00022989"/>
    </source>
</evidence>
<feature type="chain" id="PRO_5043822531" evidence="19">
    <location>
        <begin position="27"/>
        <end position="716"/>
    </location>
</feature>
<dbReference type="PROSITE" id="PS50011">
    <property type="entry name" value="PROTEIN_KINASE_DOM"/>
    <property type="match status" value="1"/>
</dbReference>
<evidence type="ECO:0000256" key="12">
    <source>
        <dbReference type="ARBA" id="ARBA00022840"/>
    </source>
</evidence>
<organism evidence="22 23">
    <name type="scientific">Rubus argutus</name>
    <name type="common">Southern blackberry</name>
    <dbReference type="NCBI Taxonomy" id="59490"/>
    <lineage>
        <taxon>Eukaryota</taxon>
        <taxon>Viridiplantae</taxon>
        <taxon>Streptophyta</taxon>
        <taxon>Embryophyta</taxon>
        <taxon>Tracheophyta</taxon>
        <taxon>Spermatophyta</taxon>
        <taxon>Magnoliopsida</taxon>
        <taxon>eudicotyledons</taxon>
        <taxon>Gunneridae</taxon>
        <taxon>Pentapetalae</taxon>
        <taxon>rosids</taxon>
        <taxon>fabids</taxon>
        <taxon>Rosales</taxon>
        <taxon>Rosaceae</taxon>
        <taxon>Rosoideae</taxon>
        <taxon>Rosoideae incertae sedis</taxon>
        <taxon>Rubus</taxon>
    </lineage>
</organism>
<dbReference type="PROSITE" id="PS51473">
    <property type="entry name" value="GNK2"/>
    <property type="match status" value="2"/>
</dbReference>
<proteinExistence type="inferred from homology"/>
<dbReference type="Gene3D" id="1.10.510.10">
    <property type="entry name" value="Transferase(Phosphotransferase) domain 1"/>
    <property type="match status" value="1"/>
</dbReference>
<evidence type="ECO:0000256" key="11">
    <source>
        <dbReference type="ARBA" id="ARBA00022777"/>
    </source>
</evidence>
<evidence type="ECO:0000256" key="14">
    <source>
        <dbReference type="ARBA" id="ARBA00023136"/>
    </source>
</evidence>
<evidence type="ECO:0000313" key="22">
    <source>
        <dbReference type="EMBL" id="KAK9946093.1"/>
    </source>
</evidence>
<dbReference type="SMART" id="SM00220">
    <property type="entry name" value="S_TKc"/>
    <property type="match status" value="1"/>
</dbReference>
<dbReference type="GO" id="GO:0005524">
    <property type="term" value="F:ATP binding"/>
    <property type="evidence" value="ECO:0007669"/>
    <property type="project" value="UniProtKB-UniRule"/>
</dbReference>
<keyword evidence="8 19" id="KW-0732">Signal</keyword>
<evidence type="ECO:0000256" key="1">
    <source>
        <dbReference type="ARBA" id="ARBA00004251"/>
    </source>
</evidence>
<keyword evidence="9" id="KW-0677">Repeat</keyword>
<dbReference type="EMBL" id="JBEDUW010000002">
    <property type="protein sequence ID" value="KAK9946093.1"/>
    <property type="molecule type" value="Genomic_DNA"/>
</dbReference>
<keyword evidence="23" id="KW-1185">Reference proteome</keyword>
<keyword evidence="6" id="KW-0808">Transferase</keyword>
<evidence type="ECO:0000256" key="2">
    <source>
        <dbReference type="ARBA" id="ARBA00008536"/>
    </source>
</evidence>
<dbReference type="Pfam" id="PF07714">
    <property type="entry name" value="PK_Tyr_Ser-Thr"/>
    <property type="match status" value="1"/>
</dbReference>
<dbReference type="GO" id="GO:0005886">
    <property type="term" value="C:plasma membrane"/>
    <property type="evidence" value="ECO:0007669"/>
    <property type="project" value="UniProtKB-SubCell"/>
</dbReference>